<keyword evidence="2" id="KW-1185">Reference proteome</keyword>
<dbReference type="RefSeq" id="YP_009811062.1">
    <property type="nucleotide sequence ID" value="NC_048051.1"/>
</dbReference>
<dbReference type="GeneID" id="76971347"/>
<reference evidence="1 2" key="1">
    <citation type="submission" date="2015-11" db="EMBL/GenBank/DDBJ databases">
        <title>Genomes of Abundant and Widespread Viruses from the Deep Ocean.</title>
        <authorList>
            <person name="Mizuno C.M."/>
            <person name="Ghai R."/>
            <person name="Saghai A."/>
            <person name="Lopez-Garcia P."/>
            <person name="Rodriguez-Valera F."/>
        </authorList>
    </citation>
    <scope>NUCLEOTIDE SEQUENCE [LARGE SCALE GENOMIC DNA]</scope>
</reference>
<evidence type="ECO:0000313" key="2">
    <source>
        <dbReference type="Proteomes" id="UP000504848"/>
    </source>
</evidence>
<evidence type="ECO:0000313" key="1">
    <source>
        <dbReference type="EMBL" id="ANS05765.1"/>
    </source>
</evidence>
<accession>A0A1B1IWQ0</accession>
<proteinExistence type="predicted"/>
<dbReference type="EMBL" id="KT997876">
    <property type="protein sequence ID" value="ANS05765.1"/>
    <property type="molecule type" value="Genomic_DNA"/>
</dbReference>
<dbReference type="Proteomes" id="UP000504848">
    <property type="component" value="Segment"/>
</dbReference>
<protein>
    <submittedName>
        <fullName evidence="1">Uncharacterized protein</fullName>
    </submittedName>
</protein>
<name>A0A1B1IWQ0_9CAUD</name>
<sequence length="89" mass="10284">MTDTSKFKNVSLDLKTYDLLKQQSKQICDVDLSVSQTVRHNASITQQMLDSPNFVKPLRGSKTYQKWKTRLMAKYFPMLVSKDTNANTH</sequence>
<dbReference type="KEGG" id="vg:76971347"/>
<organism evidence="1 2">
    <name type="scientific">uncultured phage_Deep-GF0-KM16-C193</name>
    <dbReference type="NCBI Taxonomy" id="2740799"/>
    <lineage>
        <taxon>Viruses</taxon>
        <taxon>Duplodnaviria</taxon>
        <taxon>Heunggongvirae</taxon>
        <taxon>Uroviricota</taxon>
        <taxon>Caudoviricetes</taxon>
        <taxon>Autographivirales</taxon>
        <taxon>Stupnyavirus</taxon>
        <taxon>Stupnyavirus KM16C193</taxon>
    </lineage>
</organism>